<keyword evidence="2" id="KW-1185">Reference proteome</keyword>
<dbReference type="Proteomes" id="UP000637774">
    <property type="component" value="Unassembled WGS sequence"/>
</dbReference>
<dbReference type="EMBL" id="BMGY01000073">
    <property type="protein sequence ID" value="GGH91475.1"/>
    <property type="molecule type" value="Genomic_DNA"/>
</dbReference>
<evidence type="ECO:0000313" key="1">
    <source>
        <dbReference type="EMBL" id="GGH91475.1"/>
    </source>
</evidence>
<gene>
    <name evidence="1" type="ORF">GCM10011495_39670</name>
</gene>
<sequence length="139" mass="16186">MIAAQAFLASAKTYFAFLVLEFDFVQSAETARSVVFYDLQYRNAAQVVSISYENPEDYFQVTVFQLVNHQLPDYDDKRHTRHLHALNQALRPLVGPADWQENQRHFRAFKPEGAVERQLLKAAKELRLCLMHFDKIKAL</sequence>
<reference evidence="2" key="1">
    <citation type="journal article" date="2019" name="Int. J. Syst. Evol. Microbiol.">
        <title>The Global Catalogue of Microorganisms (GCM) 10K type strain sequencing project: providing services to taxonomists for standard genome sequencing and annotation.</title>
        <authorList>
            <consortium name="The Broad Institute Genomics Platform"/>
            <consortium name="The Broad Institute Genome Sequencing Center for Infectious Disease"/>
            <person name="Wu L."/>
            <person name="Ma J."/>
        </authorList>
    </citation>
    <scope>NUCLEOTIDE SEQUENCE [LARGE SCALE GENOMIC DNA]</scope>
    <source>
        <strain evidence="2">CGMCC 1.14966</strain>
    </source>
</reference>
<evidence type="ECO:0000313" key="2">
    <source>
        <dbReference type="Proteomes" id="UP000637774"/>
    </source>
</evidence>
<name>A0ABQ2AHM5_9BACT</name>
<dbReference type="RefSeq" id="WP_188563838.1">
    <property type="nucleotide sequence ID" value="NZ_BMGY01000073.1"/>
</dbReference>
<accession>A0ABQ2AHM5</accession>
<proteinExistence type="predicted"/>
<organism evidence="1 2">
    <name type="scientific">Hymenobacter frigidus</name>
    <dbReference type="NCBI Taxonomy" id="1524095"/>
    <lineage>
        <taxon>Bacteria</taxon>
        <taxon>Pseudomonadati</taxon>
        <taxon>Bacteroidota</taxon>
        <taxon>Cytophagia</taxon>
        <taxon>Cytophagales</taxon>
        <taxon>Hymenobacteraceae</taxon>
        <taxon>Hymenobacter</taxon>
    </lineage>
</organism>
<protein>
    <submittedName>
        <fullName evidence="1">Uncharacterized protein</fullName>
    </submittedName>
</protein>
<comment type="caution">
    <text evidence="1">The sequence shown here is derived from an EMBL/GenBank/DDBJ whole genome shotgun (WGS) entry which is preliminary data.</text>
</comment>